<evidence type="ECO:0000313" key="2">
    <source>
        <dbReference type="Proteomes" id="UP001413721"/>
    </source>
</evidence>
<reference evidence="1 2" key="1">
    <citation type="submission" date="2024-03" db="EMBL/GenBank/DDBJ databases">
        <title>High-quality draft genome sequencing of Tistrella sp. BH-R2-4.</title>
        <authorList>
            <person name="Dong C."/>
        </authorList>
    </citation>
    <scope>NUCLEOTIDE SEQUENCE [LARGE SCALE GENOMIC DNA]</scope>
    <source>
        <strain evidence="1 2">BH-R2-4</strain>
    </source>
</reference>
<keyword evidence="1" id="KW-0328">Glycosyltransferase</keyword>
<gene>
    <name evidence="1" type="ORF">WG926_25085</name>
</gene>
<dbReference type="Pfam" id="PF13641">
    <property type="entry name" value="Glyco_tranf_2_3"/>
    <property type="match status" value="1"/>
</dbReference>
<dbReference type="EMBL" id="JBBKTW010000012">
    <property type="protein sequence ID" value="MEN2991611.1"/>
    <property type="molecule type" value="Genomic_DNA"/>
</dbReference>
<keyword evidence="2" id="KW-1185">Reference proteome</keyword>
<dbReference type="GO" id="GO:0016757">
    <property type="term" value="F:glycosyltransferase activity"/>
    <property type="evidence" value="ECO:0007669"/>
    <property type="project" value="UniProtKB-KW"/>
</dbReference>
<sequence>MSQSLPETVIREAAPWIAEGRAPTIGVAVITYTAKKMLPHCLPPLLASPLKPRVLVMNSSSNDGTVEMAEEMGADTLVVPRRSFNHGMTRERARQALGTDIVVMITPDAYATSPDMIGHLVQPIVDGRAAATYARQIPHHGAGFFESFARDFNYPPESHIRSYDEKAKWGSFLYFCSDSCAAWSNPALEAIGGIGPTLTMEDAINAAKMLRRGHRIAYVAEAVVHHSHTYSLEQEFRRMFDVGYERRRQKDLLLDGVRDEKRGGSYVKAMLGKLMREKPQLVPYAILQTGAKYLGYKIGYNAHRLPRSWIPRISGQDFYWTSEAFDLREGREWGTASPHTAG</sequence>
<protein>
    <submittedName>
        <fullName evidence="1">Glycosyltransferase</fullName>
        <ecNumber evidence="1">2.4.-.-</ecNumber>
    </submittedName>
</protein>
<dbReference type="PANTHER" id="PTHR43630">
    <property type="entry name" value="POLY-BETA-1,6-N-ACETYL-D-GLUCOSAMINE SYNTHASE"/>
    <property type="match status" value="1"/>
</dbReference>
<name>A0ABU9YSJ1_9PROT</name>
<dbReference type="Gene3D" id="3.90.550.10">
    <property type="entry name" value="Spore Coat Polysaccharide Biosynthesis Protein SpsA, Chain A"/>
    <property type="match status" value="1"/>
</dbReference>
<dbReference type="SUPFAM" id="SSF53448">
    <property type="entry name" value="Nucleotide-diphospho-sugar transferases"/>
    <property type="match status" value="1"/>
</dbReference>
<dbReference type="PANTHER" id="PTHR43630:SF2">
    <property type="entry name" value="GLYCOSYLTRANSFERASE"/>
    <property type="match status" value="1"/>
</dbReference>
<dbReference type="InterPro" id="IPR029044">
    <property type="entry name" value="Nucleotide-diphossugar_trans"/>
</dbReference>
<proteinExistence type="predicted"/>
<dbReference type="RefSeq" id="WP_345935707.1">
    <property type="nucleotide sequence ID" value="NZ_JBBKTV010000014.1"/>
</dbReference>
<dbReference type="EC" id="2.4.-.-" evidence="1"/>
<organism evidence="1 2">
    <name type="scientific">Tistrella arctica</name>
    <dbReference type="NCBI Taxonomy" id="3133430"/>
    <lineage>
        <taxon>Bacteria</taxon>
        <taxon>Pseudomonadati</taxon>
        <taxon>Pseudomonadota</taxon>
        <taxon>Alphaproteobacteria</taxon>
        <taxon>Geminicoccales</taxon>
        <taxon>Geminicoccaceae</taxon>
        <taxon>Tistrella</taxon>
    </lineage>
</organism>
<accession>A0ABU9YSJ1</accession>
<keyword evidence="1" id="KW-0808">Transferase</keyword>
<dbReference type="Proteomes" id="UP001413721">
    <property type="component" value="Unassembled WGS sequence"/>
</dbReference>
<evidence type="ECO:0000313" key="1">
    <source>
        <dbReference type="EMBL" id="MEN2991611.1"/>
    </source>
</evidence>
<comment type="caution">
    <text evidence="1">The sequence shown here is derived from an EMBL/GenBank/DDBJ whole genome shotgun (WGS) entry which is preliminary data.</text>
</comment>